<accession>A0ABQ3BIA3</accession>
<keyword evidence="3" id="KW-0285">Flavoprotein</keyword>
<dbReference type="InterPro" id="IPR036188">
    <property type="entry name" value="FAD/NAD-bd_sf"/>
</dbReference>
<evidence type="ECO:0000256" key="5">
    <source>
        <dbReference type="SAM" id="MobiDB-lite"/>
    </source>
</evidence>
<protein>
    <submittedName>
        <fullName evidence="7">3-(3-hydroxyphenyl)propionate hydroxylase</fullName>
    </submittedName>
</protein>
<evidence type="ECO:0000313" key="7">
    <source>
        <dbReference type="EMBL" id="GGZ39116.1"/>
    </source>
</evidence>
<dbReference type="SUPFAM" id="SSF51905">
    <property type="entry name" value="FAD/NAD(P)-binding domain"/>
    <property type="match status" value="1"/>
</dbReference>
<evidence type="ECO:0000256" key="1">
    <source>
        <dbReference type="ARBA" id="ARBA00001974"/>
    </source>
</evidence>
<comment type="similarity">
    <text evidence="2">Belongs to the PheA/TfdB FAD monooxygenase family.</text>
</comment>
<proteinExistence type="inferred from homology"/>
<evidence type="ECO:0000256" key="4">
    <source>
        <dbReference type="ARBA" id="ARBA00022827"/>
    </source>
</evidence>
<dbReference type="InterPro" id="IPR002938">
    <property type="entry name" value="FAD-bd"/>
</dbReference>
<feature type="domain" description="FAD-binding" evidence="6">
    <location>
        <begin position="4"/>
        <end position="349"/>
    </location>
</feature>
<gene>
    <name evidence="7" type="primary">mhpA</name>
    <name evidence="7" type="ORF">GCM10010328_11450</name>
</gene>
<dbReference type="Gene3D" id="3.50.50.60">
    <property type="entry name" value="FAD/NAD(P)-binding domain"/>
    <property type="match status" value="1"/>
</dbReference>
<dbReference type="PANTHER" id="PTHR43004">
    <property type="entry name" value="TRK SYSTEM POTASSIUM UPTAKE PROTEIN"/>
    <property type="match status" value="1"/>
</dbReference>
<organism evidence="7 8">
    <name type="scientific">Streptomyces rubiginosohelvolus</name>
    <dbReference type="NCBI Taxonomy" id="67362"/>
    <lineage>
        <taxon>Bacteria</taxon>
        <taxon>Bacillati</taxon>
        <taxon>Actinomycetota</taxon>
        <taxon>Actinomycetes</taxon>
        <taxon>Kitasatosporales</taxon>
        <taxon>Streptomycetaceae</taxon>
        <taxon>Streptomyces</taxon>
    </lineage>
</organism>
<feature type="region of interest" description="Disordered" evidence="5">
    <location>
        <begin position="392"/>
        <end position="432"/>
    </location>
</feature>
<evidence type="ECO:0000313" key="8">
    <source>
        <dbReference type="Proteomes" id="UP000624183"/>
    </source>
</evidence>
<comment type="caution">
    <text evidence="7">The sequence shown here is derived from an EMBL/GenBank/DDBJ whole genome shotgun (WGS) entry which is preliminary data.</text>
</comment>
<dbReference type="EMBL" id="BMUW01000001">
    <property type="protein sequence ID" value="GGZ39116.1"/>
    <property type="molecule type" value="Genomic_DNA"/>
</dbReference>
<keyword evidence="8" id="KW-1185">Reference proteome</keyword>
<sequence length="570" mass="60237">MGMTDVLIVGAGPTGLVLACDLARRGAAVRIVDRSPVPPRTSRAKGPNARSLEILDDLGVAEEVLAAGSAPLPMLKYRDRLPVAETDPWADSAPSPDAPYDRGRLIAQWRLEEILRDRLAGYGVRVELGREVTGLAEGPGGRHVDVTFAEGRTERARYVVGCDGAHSSVRKLLGIGFEGTTAEDQVMVCGDVDLADGALDRTRWHQWFDEDGTVMLCPIPGTRTGWWFQAGPERDGRGRPLAPTADGFRRLLARHTGLPGRALTRAELLSTYRVNVRMADRFRAGRVFLAGDAAHVHAVAGGLGMNTGIQDAFNLGWKLGLALAGHAGPELLDTYEEERLPVAARTLDLTSERLRATLEAIRRPGGGLDAAITPDTTGLGVGYRWSSLARGHAAAPKAGDGSPEAPDAEVRTARDGERPVPRPGDRAPDAPCVDAVTGARTRLHRVFAGPRTTVLGFGPGSAAALREVAAAYGDAGVRICRVYAAHEDRAASAPGEAVVDDEGHAAAAYGRGASDGTGTGTSTVVVVRPDHHLGLSAPAADTRSVHAYLHRLHGAARSAERFSGIGGRRR</sequence>
<evidence type="ECO:0000256" key="2">
    <source>
        <dbReference type="ARBA" id="ARBA00007801"/>
    </source>
</evidence>
<evidence type="ECO:0000256" key="3">
    <source>
        <dbReference type="ARBA" id="ARBA00022630"/>
    </source>
</evidence>
<dbReference type="PRINTS" id="PR00420">
    <property type="entry name" value="RNGMNOXGNASE"/>
</dbReference>
<name>A0ABQ3BIA3_9ACTN</name>
<dbReference type="Gene3D" id="3.40.30.120">
    <property type="match status" value="1"/>
</dbReference>
<dbReference type="Gene3D" id="3.30.70.2450">
    <property type="match status" value="1"/>
</dbReference>
<dbReference type="Pfam" id="PF01494">
    <property type="entry name" value="FAD_binding_3"/>
    <property type="match status" value="1"/>
</dbReference>
<dbReference type="SUPFAM" id="SSF52833">
    <property type="entry name" value="Thioredoxin-like"/>
    <property type="match status" value="1"/>
</dbReference>
<keyword evidence="4" id="KW-0274">FAD</keyword>
<comment type="cofactor">
    <cofactor evidence="1">
        <name>FAD</name>
        <dbReference type="ChEBI" id="CHEBI:57692"/>
    </cofactor>
</comment>
<dbReference type="NCBIfam" id="NF004832">
    <property type="entry name" value="PRK06184.1"/>
    <property type="match status" value="1"/>
</dbReference>
<dbReference type="InterPro" id="IPR036249">
    <property type="entry name" value="Thioredoxin-like_sf"/>
</dbReference>
<dbReference type="PANTHER" id="PTHR43004:SF19">
    <property type="entry name" value="BINDING MONOOXYGENASE, PUTATIVE (JCVI)-RELATED"/>
    <property type="match status" value="1"/>
</dbReference>
<dbReference type="Proteomes" id="UP000624183">
    <property type="component" value="Unassembled WGS sequence"/>
</dbReference>
<evidence type="ECO:0000259" key="6">
    <source>
        <dbReference type="Pfam" id="PF01494"/>
    </source>
</evidence>
<reference evidence="8" key="1">
    <citation type="journal article" date="2019" name="Int. J. Syst. Evol. Microbiol.">
        <title>The Global Catalogue of Microorganisms (GCM) 10K type strain sequencing project: providing services to taxonomists for standard genome sequencing and annotation.</title>
        <authorList>
            <consortium name="The Broad Institute Genomics Platform"/>
            <consortium name="The Broad Institute Genome Sequencing Center for Infectious Disease"/>
            <person name="Wu L."/>
            <person name="Ma J."/>
        </authorList>
    </citation>
    <scope>NUCLEOTIDE SEQUENCE [LARGE SCALE GENOMIC DNA]</scope>
    <source>
        <strain evidence="8">JCM 4602</strain>
    </source>
</reference>
<feature type="compositionally biased region" description="Basic and acidic residues" evidence="5">
    <location>
        <begin position="408"/>
        <end position="428"/>
    </location>
</feature>
<dbReference type="InterPro" id="IPR050641">
    <property type="entry name" value="RIFMO-like"/>
</dbReference>